<dbReference type="PANTHER" id="PTHR43174:SF1">
    <property type="entry name" value="UDP-N-ACETYLGLUCOSAMINE 2-EPIMERASE"/>
    <property type="match status" value="1"/>
</dbReference>
<comment type="similarity">
    <text evidence="1">Belongs to the UDP-N-acetylglucosamine 2-epimerase family.</text>
</comment>
<keyword evidence="1" id="KW-0413">Isomerase</keyword>
<dbReference type="RefSeq" id="WP_091832744.1">
    <property type="nucleotide sequence ID" value="NZ_FPAA01000001.1"/>
</dbReference>
<evidence type="ECO:0000259" key="2">
    <source>
        <dbReference type="Pfam" id="PF02350"/>
    </source>
</evidence>
<keyword evidence="4" id="KW-1185">Reference proteome</keyword>
<dbReference type="PANTHER" id="PTHR43174">
    <property type="entry name" value="UDP-N-ACETYLGLUCOSAMINE 2-EPIMERASE"/>
    <property type="match status" value="1"/>
</dbReference>
<evidence type="ECO:0000256" key="1">
    <source>
        <dbReference type="RuleBase" id="RU003513"/>
    </source>
</evidence>
<protein>
    <submittedName>
        <fullName evidence="3">UDP-GlcNAc3NAcA epimerase</fullName>
    </submittedName>
</protein>
<organism evidence="3 4">
    <name type="scientific">Marininema halotolerans</name>
    <dbReference type="NCBI Taxonomy" id="1155944"/>
    <lineage>
        <taxon>Bacteria</taxon>
        <taxon>Bacillati</taxon>
        <taxon>Bacillota</taxon>
        <taxon>Bacilli</taxon>
        <taxon>Bacillales</taxon>
        <taxon>Thermoactinomycetaceae</taxon>
        <taxon>Marininema</taxon>
    </lineage>
</organism>
<dbReference type="InterPro" id="IPR029767">
    <property type="entry name" value="WecB-like"/>
</dbReference>
<feature type="domain" description="UDP-N-acetylglucosamine 2-epimerase" evidence="2">
    <location>
        <begin position="25"/>
        <end position="350"/>
    </location>
</feature>
<reference evidence="4" key="1">
    <citation type="submission" date="2016-10" db="EMBL/GenBank/DDBJ databases">
        <authorList>
            <person name="Varghese N."/>
            <person name="Submissions S."/>
        </authorList>
    </citation>
    <scope>NUCLEOTIDE SEQUENCE [LARGE SCALE GENOMIC DNA]</scope>
    <source>
        <strain evidence="4">DSM 45789</strain>
    </source>
</reference>
<dbReference type="Pfam" id="PF02350">
    <property type="entry name" value="Epimerase_2"/>
    <property type="match status" value="1"/>
</dbReference>
<dbReference type="GO" id="GO:0016853">
    <property type="term" value="F:isomerase activity"/>
    <property type="evidence" value="ECO:0007669"/>
    <property type="project" value="UniProtKB-KW"/>
</dbReference>
<dbReference type="OrthoDB" id="9803238at2"/>
<dbReference type="AlphaFoldDB" id="A0A1I6P1D5"/>
<dbReference type="EMBL" id="FPAA01000001">
    <property type="protein sequence ID" value="SFS33955.1"/>
    <property type="molecule type" value="Genomic_DNA"/>
</dbReference>
<dbReference type="Gene3D" id="3.40.50.2000">
    <property type="entry name" value="Glycogen Phosphorylase B"/>
    <property type="match status" value="2"/>
</dbReference>
<dbReference type="CDD" id="cd03786">
    <property type="entry name" value="GTB_UDP-GlcNAc_2-Epimerase"/>
    <property type="match status" value="1"/>
</dbReference>
<dbReference type="SUPFAM" id="SSF53756">
    <property type="entry name" value="UDP-Glycosyltransferase/glycogen phosphorylase"/>
    <property type="match status" value="1"/>
</dbReference>
<evidence type="ECO:0000313" key="3">
    <source>
        <dbReference type="EMBL" id="SFS33955.1"/>
    </source>
</evidence>
<proteinExistence type="inferred from homology"/>
<dbReference type="NCBIfam" id="TIGR00236">
    <property type="entry name" value="wecB"/>
    <property type="match status" value="1"/>
</dbReference>
<evidence type="ECO:0000313" key="4">
    <source>
        <dbReference type="Proteomes" id="UP000198660"/>
    </source>
</evidence>
<name>A0A1I6P1D5_9BACL</name>
<dbReference type="InterPro" id="IPR003331">
    <property type="entry name" value="UDP_GlcNAc_Epimerase_2_dom"/>
</dbReference>
<accession>A0A1I6P1D5</accession>
<sequence>MKTVTIVGARPQFIKAAPISRSLRKQSKEILVHSGQHYDQAMSDIFFKELDIPTPDYHLGVGSKGHGAQTGEILAQVEEVLFREKPDWVLVYGDTNTTLAGALAAAKLQIPVAHVEAGLRSFNRKMPEEVNRVLTDHMSTLLFCPTDTSVHHLATEGITQGVMQVGDVMVDAIRYNRLIAGESSQILERIGLEKGSYVLITLHRAENTDDPKRLSAIVRALNQLSVPSVLPLHPRTRGRMKEHGLTFNNPNLLVIEPIGYLDMLYLESQALKILTDSGGVQKEAFILEVPCITMRDETEWTETIEQGANCLTGADEWRIIDSIEGFSADFTHVPPVFGDGYATDRIVDHLLNYMKVT</sequence>
<dbReference type="Proteomes" id="UP000198660">
    <property type="component" value="Unassembled WGS sequence"/>
</dbReference>
<gene>
    <name evidence="3" type="ORF">SAMN05444972_101294</name>
</gene>